<evidence type="ECO:0000313" key="4">
    <source>
        <dbReference type="Proteomes" id="UP000596938"/>
    </source>
</evidence>
<protein>
    <submittedName>
        <fullName evidence="3">Uncharacterized protein</fullName>
    </submittedName>
</protein>
<evidence type="ECO:0000313" key="3">
    <source>
        <dbReference type="EMBL" id="GGG95877.1"/>
    </source>
</evidence>
<comment type="caution">
    <text evidence="3">The sequence shown here is derived from an EMBL/GenBank/DDBJ whole genome shotgun (WGS) entry which is preliminary data.</text>
</comment>
<gene>
    <name evidence="3" type="ORF">GCM10011577_18710</name>
</gene>
<dbReference type="EMBL" id="BMKU01000005">
    <property type="protein sequence ID" value="GGG95877.1"/>
    <property type="molecule type" value="Genomic_DNA"/>
</dbReference>
<evidence type="ECO:0000256" key="2">
    <source>
        <dbReference type="SAM" id="Phobius"/>
    </source>
</evidence>
<evidence type="ECO:0000256" key="1">
    <source>
        <dbReference type="SAM" id="MobiDB-lite"/>
    </source>
</evidence>
<proteinExistence type="predicted"/>
<keyword evidence="2" id="KW-0472">Membrane</keyword>
<accession>A0ABQ1XK71</accession>
<organism evidence="3 4">
    <name type="scientific">Pseudarthrobacter polychromogenes</name>
    <dbReference type="NCBI Taxonomy" id="1676"/>
    <lineage>
        <taxon>Bacteria</taxon>
        <taxon>Bacillati</taxon>
        <taxon>Actinomycetota</taxon>
        <taxon>Actinomycetes</taxon>
        <taxon>Micrococcales</taxon>
        <taxon>Micrococcaceae</taxon>
        <taxon>Pseudarthrobacter</taxon>
    </lineage>
</organism>
<keyword evidence="2" id="KW-1133">Transmembrane helix</keyword>
<feature type="transmembrane region" description="Helical" evidence="2">
    <location>
        <begin position="52"/>
        <end position="72"/>
    </location>
</feature>
<feature type="region of interest" description="Disordered" evidence="1">
    <location>
        <begin position="77"/>
        <end position="111"/>
    </location>
</feature>
<reference evidence="4" key="1">
    <citation type="journal article" date="2019" name="Int. J. Syst. Evol. Microbiol.">
        <title>The Global Catalogue of Microorganisms (GCM) 10K type strain sequencing project: providing services to taxonomists for standard genome sequencing and annotation.</title>
        <authorList>
            <consortium name="The Broad Institute Genomics Platform"/>
            <consortium name="The Broad Institute Genome Sequencing Center for Infectious Disease"/>
            <person name="Wu L."/>
            <person name="Ma J."/>
        </authorList>
    </citation>
    <scope>NUCLEOTIDE SEQUENCE [LARGE SCALE GENOMIC DNA]</scope>
    <source>
        <strain evidence="4">CGMCC 1.1927</strain>
    </source>
</reference>
<feature type="transmembrane region" description="Helical" evidence="2">
    <location>
        <begin position="20"/>
        <end position="40"/>
    </location>
</feature>
<name>A0ABQ1XK71_9MICC</name>
<dbReference type="RefSeq" id="WP_188810462.1">
    <property type="nucleotide sequence ID" value="NZ_BAAAWV010000001.1"/>
</dbReference>
<dbReference type="Proteomes" id="UP000596938">
    <property type="component" value="Unassembled WGS sequence"/>
</dbReference>
<keyword evidence="2" id="KW-0812">Transmembrane</keyword>
<sequence length="111" mass="12231">MRAGEDAGHLWGAGLSLSFYGYRIALVFAAPLGWVLAWLLRPIRQQRIHIAAFLVVPNLAFWAVAGLVGFGWDPRVAGTMGDRQRPRRSGAGPSVKTRSYSRQKTCVHEAL</sequence>
<keyword evidence="4" id="KW-1185">Reference proteome</keyword>